<dbReference type="Proteomes" id="UP000002586">
    <property type="component" value="Chromosome"/>
</dbReference>
<dbReference type="InterPro" id="IPR012336">
    <property type="entry name" value="Thioredoxin-like_fold"/>
</dbReference>
<dbReference type="EMBL" id="CP000471">
    <property type="protein sequence ID" value="ABK43143.1"/>
    <property type="molecule type" value="Genomic_DNA"/>
</dbReference>
<dbReference type="AlphaFoldDB" id="A0L5A0"/>
<dbReference type="KEGG" id="mgm:Mmc1_0622"/>
<sequence precursor="true">MAARQHISLWLLGLWCLLCGPVYGETLAQEVGTLIYVGSDHCPYCRKFEQEVGEVYPKTALSKQLPLVKVDHDRPVSRYAQLNRKVHFVPAYFILGKDDQIQASFSGYRGEEFWWYDLERLVAKLQGVKETQALLLKP</sequence>
<dbReference type="Gene3D" id="3.40.30.10">
    <property type="entry name" value="Glutaredoxin"/>
    <property type="match status" value="1"/>
</dbReference>
<protein>
    <recommendedName>
        <fullName evidence="1">Thioredoxin domain-containing protein</fullName>
    </recommendedName>
</protein>
<dbReference type="eggNOG" id="COG0526">
    <property type="taxonomic scope" value="Bacteria"/>
</dbReference>
<organism evidence="2 3">
    <name type="scientific">Magnetococcus marinus (strain ATCC BAA-1437 / JCM 17883 / MC-1)</name>
    <dbReference type="NCBI Taxonomy" id="156889"/>
    <lineage>
        <taxon>Bacteria</taxon>
        <taxon>Pseudomonadati</taxon>
        <taxon>Pseudomonadota</taxon>
        <taxon>Magnetococcia</taxon>
        <taxon>Magnetococcales</taxon>
        <taxon>Magnetococcaceae</taxon>
        <taxon>Magnetococcus</taxon>
    </lineage>
</organism>
<dbReference type="InterPro" id="IPR036249">
    <property type="entry name" value="Thioredoxin-like_sf"/>
</dbReference>
<reference evidence="3" key="1">
    <citation type="journal article" date="2009" name="Appl. Environ. Microbiol.">
        <title>Complete genome sequence of the chemolithoautotrophic marine magnetotactic coccus strain MC-1.</title>
        <authorList>
            <person name="Schubbe S."/>
            <person name="Williams T.J."/>
            <person name="Xie G."/>
            <person name="Kiss H.E."/>
            <person name="Brettin T.S."/>
            <person name="Martinez D."/>
            <person name="Ross C.A."/>
            <person name="Schuler D."/>
            <person name="Cox B.L."/>
            <person name="Nealson K.H."/>
            <person name="Bazylinski D.A."/>
        </authorList>
    </citation>
    <scope>NUCLEOTIDE SEQUENCE [LARGE SCALE GENOMIC DNA]</scope>
    <source>
        <strain evidence="3">ATCC BAA-1437 / JCM 17883 / MC-1</strain>
    </source>
</reference>
<dbReference type="Pfam" id="PF13098">
    <property type="entry name" value="Thioredoxin_2"/>
    <property type="match status" value="1"/>
</dbReference>
<dbReference type="PROSITE" id="PS51352">
    <property type="entry name" value="THIOREDOXIN_2"/>
    <property type="match status" value="1"/>
</dbReference>
<name>A0L5A0_MAGMM</name>
<dbReference type="STRING" id="156889.Mmc1_0622"/>
<dbReference type="SUPFAM" id="SSF52833">
    <property type="entry name" value="Thioredoxin-like"/>
    <property type="match status" value="1"/>
</dbReference>
<proteinExistence type="predicted"/>
<dbReference type="InterPro" id="IPR013766">
    <property type="entry name" value="Thioredoxin_domain"/>
</dbReference>
<keyword evidence="3" id="KW-1185">Reference proteome</keyword>
<feature type="domain" description="Thioredoxin" evidence="1">
    <location>
        <begin position="1"/>
        <end position="127"/>
    </location>
</feature>
<accession>A0L5A0</accession>
<dbReference type="RefSeq" id="WP_011712310.1">
    <property type="nucleotide sequence ID" value="NC_008576.1"/>
</dbReference>
<dbReference type="HOGENOM" id="CLU_1852768_0_0_5"/>
<evidence type="ECO:0000259" key="1">
    <source>
        <dbReference type="PROSITE" id="PS51352"/>
    </source>
</evidence>
<evidence type="ECO:0000313" key="3">
    <source>
        <dbReference type="Proteomes" id="UP000002586"/>
    </source>
</evidence>
<evidence type="ECO:0000313" key="2">
    <source>
        <dbReference type="EMBL" id="ABK43143.1"/>
    </source>
</evidence>
<reference evidence="2 3" key="2">
    <citation type="journal article" date="2012" name="Int. J. Syst. Evol. Microbiol.">
        <title>Magnetococcus marinus gen. nov., sp. nov., a marine, magnetotactic bacterium that represents a novel lineage (Magnetococcaceae fam. nov.; Magnetococcales ord. nov.) at the base of the Alphaproteobacteria.</title>
        <authorList>
            <person name="Bazylinski D.A."/>
            <person name="Williams T.J."/>
            <person name="Lefevre C.T."/>
            <person name="Berg R.J."/>
            <person name="Zhang C.L."/>
            <person name="Bowser S.S."/>
            <person name="Dean A.J."/>
            <person name="Beveridge T.J."/>
        </authorList>
    </citation>
    <scope>NUCLEOTIDE SEQUENCE [LARGE SCALE GENOMIC DNA]</scope>
    <source>
        <strain evidence="3">ATCC BAA-1437 / JCM 17883 / MC-1</strain>
    </source>
</reference>
<dbReference type="OrthoDB" id="7362982at2"/>
<gene>
    <name evidence="2" type="ordered locus">Mmc1_0622</name>
</gene>